<dbReference type="InterPro" id="IPR001509">
    <property type="entry name" value="Epimerase_deHydtase"/>
</dbReference>
<sequence>MSSKGTVLITGLNGYVAGRTAENALKNGYRVRGTVRKLAAGTKVKEALCALGYAADDIEVVEVSMICKAGALDEAARGCSAILHLASPLREAHTLPAPEVVSLAFDSTSSILESALKAGPQLQSVVYMSSAAAVFDMPAARRTHTEKDWNTTAEEIVKEHGTETDGVTAYMASKTAAERLFWKFREDYKPAFGMTALQPSYIVGEPLVPWETKEQIPYSNANIWQLLSGGDLPGSTMVYDDTIDIRDVARMVVWAASNPERADGERFLCSSAVGGPQAIADVLNQQMPSLRTKRGTPGIGYESGYKVKDGITGFDSGKAVMATGQDWIPYETTIVDTANFMKRYLG</sequence>
<dbReference type="Pfam" id="PF01370">
    <property type="entry name" value="Epimerase"/>
    <property type="match status" value="1"/>
</dbReference>
<accession>A0AAI8VM02</accession>
<evidence type="ECO:0000313" key="5">
    <source>
        <dbReference type="Proteomes" id="UP001295740"/>
    </source>
</evidence>
<dbReference type="PANTHER" id="PTHR10366">
    <property type="entry name" value="NAD DEPENDENT EPIMERASE/DEHYDRATASE"/>
    <property type="match status" value="1"/>
</dbReference>
<keyword evidence="1" id="KW-0560">Oxidoreductase</keyword>
<dbReference type="GO" id="GO:0016616">
    <property type="term" value="F:oxidoreductase activity, acting on the CH-OH group of donors, NAD or NADP as acceptor"/>
    <property type="evidence" value="ECO:0007669"/>
    <property type="project" value="TreeGrafter"/>
</dbReference>
<protein>
    <submittedName>
        <fullName evidence="4">Uu.00g085340.m01.CDS01</fullName>
    </submittedName>
</protein>
<gene>
    <name evidence="4" type="ORF">KHLLAP_LOCUS7816</name>
</gene>
<comment type="caution">
    <text evidence="4">The sequence shown here is derived from an EMBL/GenBank/DDBJ whole genome shotgun (WGS) entry which is preliminary data.</text>
</comment>
<dbReference type="AlphaFoldDB" id="A0AAI8VM02"/>
<name>A0AAI8VM02_9PEZI</name>
<comment type="similarity">
    <text evidence="2">Belongs to the NAD(P)-dependent epimerase/dehydratase family. Dihydroflavonol-4-reductase subfamily.</text>
</comment>
<evidence type="ECO:0000256" key="1">
    <source>
        <dbReference type="ARBA" id="ARBA00023002"/>
    </source>
</evidence>
<dbReference type="InterPro" id="IPR050425">
    <property type="entry name" value="NAD(P)_dehydrat-like"/>
</dbReference>
<feature type="domain" description="NAD-dependent epimerase/dehydratase" evidence="3">
    <location>
        <begin position="7"/>
        <end position="266"/>
    </location>
</feature>
<keyword evidence="5" id="KW-1185">Reference proteome</keyword>
<reference evidence="4" key="1">
    <citation type="submission" date="2023-10" db="EMBL/GenBank/DDBJ databases">
        <authorList>
            <person name="Hackl T."/>
        </authorList>
    </citation>
    <scope>NUCLEOTIDE SEQUENCE</scope>
</reference>
<dbReference type="PANTHER" id="PTHR10366:SF564">
    <property type="entry name" value="STEROL-4-ALPHA-CARBOXYLATE 3-DEHYDROGENASE, DECARBOXYLATING"/>
    <property type="match status" value="1"/>
</dbReference>
<dbReference type="EMBL" id="CAUWAG010000010">
    <property type="protein sequence ID" value="CAJ2507348.1"/>
    <property type="molecule type" value="Genomic_DNA"/>
</dbReference>
<dbReference type="InterPro" id="IPR036291">
    <property type="entry name" value="NAD(P)-bd_dom_sf"/>
</dbReference>
<dbReference type="Gene3D" id="3.40.50.720">
    <property type="entry name" value="NAD(P)-binding Rossmann-like Domain"/>
    <property type="match status" value="1"/>
</dbReference>
<evidence type="ECO:0000256" key="2">
    <source>
        <dbReference type="ARBA" id="ARBA00023445"/>
    </source>
</evidence>
<organism evidence="4 5">
    <name type="scientific">Anthostomella pinea</name>
    <dbReference type="NCBI Taxonomy" id="933095"/>
    <lineage>
        <taxon>Eukaryota</taxon>
        <taxon>Fungi</taxon>
        <taxon>Dikarya</taxon>
        <taxon>Ascomycota</taxon>
        <taxon>Pezizomycotina</taxon>
        <taxon>Sordariomycetes</taxon>
        <taxon>Xylariomycetidae</taxon>
        <taxon>Xylariales</taxon>
        <taxon>Xylariaceae</taxon>
        <taxon>Anthostomella</taxon>
    </lineage>
</organism>
<proteinExistence type="inferred from homology"/>
<evidence type="ECO:0000313" key="4">
    <source>
        <dbReference type="EMBL" id="CAJ2507348.1"/>
    </source>
</evidence>
<evidence type="ECO:0000259" key="3">
    <source>
        <dbReference type="Pfam" id="PF01370"/>
    </source>
</evidence>
<dbReference type="SUPFAM" id="SSF51735">
    <property type="entry name" value="NAD(P)-binding Rossmann-fold domains"/>
    <property type="match status" value="1"/>
</dbReference>
<dbReference type="Proteomes" id="UP001295740">
    <property type="component" value="Unassembled WGS sequence"/>
</dbReference>